<organism evidence="1 2">
    <name type="scientific">Nocardia puris</name>
    <dbReference type="NCBI Taxonomy" id="208602"/>
    <lineage>
        <taxon>Bacteria</taxon>
        <taxon>Bacillati</taxon>
        <taxon>Actinomycetota</taxon>
        <taxon>Actinomycetes</taxon>
        <taxon>Mycobacteriales</taxon>
        <taxon>Nocardiaceae</taxon>
        <taxon>Nocardia</taxon>
    </lineage>
</organism>
<evidence type="ECO:0000313" key="2">
    <source>
        <dbReference type="Proteomes" id="UP000252586"/>
    </source>
</evidence>
<comment type="caution">
    <text evidence="1">The sequence shown here is derived from an EMBL/GenBank/DDBJ whole genome shotgun (WGS) entry which is preliminary data.</text>
</comment>
<dbReference type="Proteomes" id="UP000252586">
    <property type="component" value="Unassembled WGS sequence"/>
</dbReference>
<proteinExistence type="predicted"/>
<sequence>MRTWRAAPPRRRRGTAPLDRLLTAVEDVDTDDELDDEAKAAGLRIAERLTRRWAADPNPPIALDARRTRIPAWTTTIRAAASSTAAPIQKVTDAASGLEYIRAPGSSSGTRITVSASGDLPAAADLVRVRVLDGGTTPDLLIPLSPTENDRLAGRVITTRIAMSDELEGSIADVSSLDAADALAITESVHAAPIAGRNAWRRIAKRYPDDHPVRAAVLEGLRRR</sequence>
<name>A0A366DUB5_9NOCA</name>
<evidence type="ECO:0000313" key="1">
    <source>
        <dbReference type="EMBL" id="RBO92798.1"/>
    </source>
</evidence>
<accession>A0A366DUB5</accession>
<dbReference type="EMBL" id="QNRE01000003">
    <property type="protein sequence ID" value="RBO92798.1"/>
    <property type="molecule type" value="Genomic_DNA"/>
</dbReference>
<reference evidence="1 2" key="1">
    <citation type="submission" date="2018-06" db="EMBL/GenBank/DDBJ databases">
        <title>Genomic Encyclopedia of Type Strains, Phase IV (KMG-IV): sequencing the most valuable type-strain genomes for metagenomic binning, comparative biology and taxonomic classification.</title>
        <authorList>
            <person name="Goeker M."/>
        </authorList>
    </citation>
    <scope>NUCLEOTIDE SEQUENCE [LARGE SCALE GENOMIC DNA]</scope>
    <source>
        <strain evidence="1 2">DSM 44599</strain>
    </source>
</reference>
<dbReference type="AlphaFoldDB" id="A0A366DUB5"/>
<gene>
    <name evidence="1" type="ORF">DFR74_103444</name>
</gene>
<keyword evidence="2" id="KW-1185">Reference proteome</keyword>
<dbReference type="OrthoDB" id="4542373at2"/>
<protein>
    <submittedName>
        <fullName evidence="1">Uncharacterized protein</fullName>
    </submittedName>
</protein>
<dbReference type="RefSeq" id="WP_067508195.1">
    <property type="nucleotide sequence ID" value="NZ_CP107943.1"/>
</dbReference>